<sequence length="215" mass="22904">MVASMGMSSGDIVGGSGEEEAGELGLGGERQDSRTPSGLQHTTSFPVTQALVSLLAANSSLIHVAGKGKGEASSPLGNSWESQGDPAIQLANALGACILSTHLPHSHRQWAATQLVGGVHRGPGQAGGGPRGDLGLVQHHRRQHPEQCDFSHSLPAIQTTLLEGHTAPTSNALWLEGKNLLVTRWDKARAGPEGLLFYFSRFFFFFFFFLTLFFS</sequence>
<protein>
    <submittedName>
        <fullName evidence="3">Putative E3 ubiquitin-protein ligase HERC1</fullName>
    </submittedName>
</protein>
<comment type="caution">
    <text evidence="3">The sequence shown here is derived from an EMBL/GenBank/DDBJ whole genome shotgun (WGS) entry which is preliminary data.</text>
</comment>
<evidence type="ECO:0000256" key="1">
    <source>
        <dbReference type="SAM" id="MobiDB-lite"/>
    </source>
</evidence>
<keyword evidence="2" id="KW-1133">Transmembrane helix</keyword>
<proteinExistence type="predicted"/>
<keyword evidence="2" id="KW-0472">Membrane</keyword>
<feature type="transmembrane region" description="Helical" evidence="2">
    <location>
        <begin position="195"/>
        <end position="214"/>
    </location>
</feature>
<keyword evidence="2" id="KW-0812">Transmembrane</keyword>
<evidence type="ECO:0000313" key="4">
    <source>
        <dbReference type="Proteomes" id="UP000770661"/>
    </source>
</evidence>
<dbReference type="AlphaFoldDB" id="A0A8J4YKG2"/>
<keyword evidence="4" id="KW-1185">Reference proteome</keyword>
<accession>A0A8J4YKG2</accession>
<evidence type="ECO:0000256" key="2">
    <source>
        <dbReference type="SAM" id="Phobius"/>
    </source>
</evidence>
<organism evidence="3 4">
    <name type="scientific">Chionoecetes opilio</name>
    <name type="common">Atlantic snow crab</name>
    <name type="synonym">Cancer opilio</name>
    <dbReference type="NCBI Taxonomy" id="41210"/>
    <lineage>
        <taxon>Eukaryota</taxon>
        <taxon>Metazoa</taxon>
        <taxon>Ecdysozoa</taxon>
        <taxon>Arthropoda</taxon>
        <taxon>Crustacea</taxon>
        <taxon>Multicrustacea</taxon>
        <taxon>Malacostraca</taxon>
        <taxon>Eumalacostraca</taxon>
        <taxon>Eucarida</taxon>
        <taxon>Decapoda</taxon>
        <taxon>Pleocyemata</taxon>
        <taxon>Brachyura</taxon>
        <taxon>Eubrachyura</taxon>
        <taxon>Majoidea</taxon>
        <taxon>Majidae</taxon>
        <taxon>Chionoecetes</taxon>
    </lineage>
</organism>
<feature type="region of interest" description="Disordered" evidence="1">
    <location>
        <begin position="1"/>
        <end position="41"/>
    </location>
</feature>
<reference evidence="3" key="1">
    <citation type="submission" date="2020-07" db="EMBL/GenBank/DDBJ databases">
        <title>The High-quality genome of the commercially important snow crab, Chionoecetes opilio.</title>
        <authorList>
            <person name="Jeong J.-H."/>
            <person name="Ryu S."/>
        </authorList>
    </citation>
    <scope>NUCLEOTIDE SEQUENCE</scope>
    <source>
        <strain evidence="3">MADBK_172401_WGS</strain>
        <tissue evidence="3">Digestive gland</tissue>
    </source>
</reference>
<name>A0A8J4YKG2_CHIOP</name>
<gene>
    <name evidence="3" type="primary">HERC1_3</name>
    <name evidence="3" type="ORF">GWK47_039365</name>
</gene>
<dbReference type="Proteomes" id="UP000770661">
    <property type="component" value="Unassembled WGS sequence"/>
</dbReference>
<dbReference type="OrthoDB" id="239701at2759"/>
<evidence type="ECO:0000313" key="3">
    <source>
        <dbReference type="EMBL" id="KAG0725049.1"/>
    </source>
</evidence>
<dbReference type="EMBL" id="JACEEZ010006094">
    <property type="protein sequence ID" value="KAG0725049.1"/>
    <property type="molecule type" value="Genomic_DNA"/>
</dbReference>